<keyword evidence="9 13" id="KW-0472">Membrane</keyword>
<dbReference type="HAMAP" id="MF_01810">
    <property type="entry name" value="YidC_type1"/>
    <property type="match status" value="1"/>
</dbReference>
<comment type="similarity">
    <text evidence="2 13">Belongs to the OXA1/ALB3/YidC family. Type 1 subfamily.</text>
</comment>
<feature type="transmembrane region" description="Helical" evidence="13">
    <location>
        <begin position="355"/>
        <end position="377"/>
    </location>
</feature>
<evidence type="ECO:0000256" key="8">
    <source>
        <dbReference type="ARBA" id="ARBA00022989"/>
    </source>
</evidence>
<evidence type="ECO:0000256" key="9">
    <source>
        <dbReference type="ARBA" id="ARBA00023136"/>
    </source>
</evidence>
<keyword evidence="17" id="KW-1185">Reference proteome</keyword>
<evidence type="ECO:0000256" key="5">
    <source>
        <dbReference type="ARBA" id="ARBA00022475"/>
    </source>
</evidence>
<evidence type="ECO:0000256" key="3">
    <source>
        <dbReference type="ARBA" id="ARBA00015325"/>
    </source>
</evidence>
<evidence type="ECO:0000256" key="1">
    <source>
        <dbReference type="ARBA" id="ARBA00004429"/>
    </source>
</evidence>
<evidence type="ECO:0000256" key="12">
    <source>
        <dbReference type="ARBA" id="ARBA00033342"/>
    </source>
</evidence>
<dbReference type="PANTHER" id="PTHR12428:SF65">
    <property type="entry name" value="CYTOCHROME C OXIDASE ASSEMBLY PROTEIN COX18, MITOCHONDRIAL"/>
    <property type="match status" value="1"/>
</dbReference>
<feature type="domain" description="Membrane insertase YidC N-terminal" evidence="15">
    <location>
        <begin position="83"/>
        <end position="354"/>
    </location>
</feature>
<comment type="caution">
    <text evidence="16">The sequence shown here is derived from an EMBL/GenBank/DDBJ whole genome shotgun (WGS) entry which is preliminary data.</text>
</comment>
<evidence type="ECO:0000256" key="13">
    <source>
        <dbReference type="HAMAP-Rule" id="MF_01810"/>
    </source>
</evidence>
<dbReference type="NCBIfam" id="TIGR03592">
    <property type="entry name" value="yidC_oxa1_cterm"/>
    <property type="match status" value="1"/>
</dbReference>
<evidence type="ECO:0000256" key="7">
    <source>
        <dbReference type="ARBA" id="ARBA00022927"/>
    </source>
</evidence>
<evidence type="ECO:0000313" key="17">
    <source>
        <dbReference type="Proteomes" id="UP000317894"/>
    </source>
</evidence>
<evidence type="ECO:0000256" key="11">
    <source>
        <dbReference type="ARBA" id="ARBA00033245"/>
    </source>
</evidence>
<evidence type="ECO:0000256" key="10">
    <source>
        <dbReference type="ARBA" id="ARBA00023186"/>
    </source>
</evidence>
<keyword evidence="4 13" id="KW-0813">Transport</keyword>
<dbReference type="NCBIfam" id="TIGR03593">
    <property type="entry name" value="yidC_nterm"/>
    <property type="match status" value="1"/>
</dbReference>
<dbReference type="OrthoDB" id="9780552at2"/>
<organism evidence="16 17">
    <name type="scientific">Glacieibacterium frigidum</name>
    <dbReference type="NCBI Taxonomy" id="2593303"/>
    <lineage>
        <taxon>Bacteria</taxon>
        <taxon>Pseudomonadati</taxon>
        <taxon>Pseudomonadota</taxon>
        <taxon>Alphaproteobacteria</taxon>
        <taxon>Sphingomonadales</taxon>
        <taxon>Sphingosinicellaceae</taxon>
        <taxon>Glacieibacterium</taxon>
    </lineage>
</organism>
<feature type="transmembrane region" description="Helical" evidence="13">
    <location>
        <begin position="491"/>
        <end position="508"/>
    </location>
</feature>
<name>A0A552UAH3_9SPHN</name>
<dbReference type="InterPro" id="IPR019998">
    <property type="entry name" value="Membr_insert_YidC"/>
</dbReference>
<dbReference type="Gene3D" id="2.70.98.90">
    <property type="match status" value="1"/>
</dbReference>
<evidence type="ECO:0000256" key="4">
    <source>
        <dbReference type="ARBA" id="ARBA00022448"/>
    </source>
</evidence>
<dbReference type="RefSeq" id="WP_144335386.1">
    <property type="nucleotide sequence ID" value="NZ_VJWA01000002.1"/>
</dbReference>
<dbReference type="InterPro" id="IPR028055">
    <property type="entry name" value="YidC/Oxa/ALB_C"/>
</dbReference>
<evidence type="ECO:0000313" key="16">
    <source>
        <dbReference type="EMBL" id="TRW15218.1"/>
    </source>
</evidence>
<dbReference type="NCBIfam" id="NF002353">
    <property type="entry name" value="PRK01318.1-4"/>
    <property type="match status" value="1"/>
</dbReference>
<dbReference type="Pfam" id="PF14849">
    <property type="entry name" value="YidC_periplas"/>
    <property type="match status" value="1"/>
</dbReference>
<dbReference type="Pfam" id="PF02096">
    <property type="entry name" value="60KD_IMP"/>
    <property type="match status" value="1"/>
</dbReference>
<keyword evidence="6 13" id="KW-0812">Transmembrane</keyword>
<keyword evidence="10 13" id="KW-0143">Chaperone</keyword>
<dbReference type="InterPro" id="IPR047196">
    <property type="entry name" value="YidC_ALB_C"/>
</dbReference>
<dbReference type="Proteomes" id="UP000317894">
    <property type="component" value="Unassembled WGS sequence"/>
</dbReference>
<dbReference type="PRINTS" id="PR01900">
    <property type="entry name" value="YIDCPROTEIN"/>
</dbReference>
<dbReference type="CDD" id="cd19961">
    <property type="entry name" value="EcYidC-like_peri"/>
    <property type="match status" value="1"/>
</dbReference>
<dbReference type="PANTHER" id="PTHR12428">
    <property type="entry name" value="OXA1"/>
    <property type="match status" value="1"/>
</dbReference>
<evidence type="ECO:0000256" key="2">
    <source>
        <dbReference type="ARBA" id="ARBA00010527"/>
    </source>
</evidence>
<dbReference type="InterPro" id="IPR028053">
    <property type="entry name" value="Membr_insert_YidC_N"/>
</dbReference>
<evidence type="ECO:0000259" key="14">
    <source>
        <dbReference type="Pfam" id="PF02096"/>
    </source>
</evidence>
<dbReference type="GO" id="GO:0005886">
    <property type="term" value="C:plasma membrane"/>
    <property type="evidence" value="ECO:0007669"/>
    <property type="project" value="UniProtKB-SubCell"/>
</dbReference>
<dbReference type="GO" id="GO:0015031">
    <property type="term" value="P:protein transport"/>
    <property type="evidence" value="ECO:0007669"/>
    <property type="project" value="UniProtKB-KW"/>
</dbReference>
<gene>
    <name evidence="13 16" type="primary">yidC</name>
    <name evidence="16" type="ORF">FMM06_16450</name>
</gene>
<comment type="subcellular location">
    <subcellularLocation>
        <location evidence="1">Cell inner membrane</location>
        <topology evidence="1">Multi-pass membrane protein</topology>
    </subcellularLocation>
    <subcellularLocation>
        <location evidence="13">Cell membrane</location>
        <topology evidence="13">Multi-pass membrane protein</topology>
    </subcellularLocation>
</comment>
<evidence type="ECO:0000259" key="15">
    <source>
        <dbReference type="Pfam" id="PF14849"/>
    </source>
</evidence>
<dbReference type="EMBL" id="VJWA01000002">
    <property type="protein sequence ID" value="TRW15218.1"/>
    <property type="molecule type" value="Genomic_DNA"/>
</dbReference>
<keyword evidence="5 13" id="KW-1003">Cell membrane</keyword>
<keyword evidence="8 13" id="KW-1133">Transmembrane helix</keyword>
<accession>A0A552UAH3</accession>
<reference evidence="16 17" key="1">
    <citation type="submission" date="2019-07" db="EMBL/GenBank/DDBJ databases">
        <title>Novel species isolated from glacier.</title>
        <authorList>
            <person name="Liu Q."/>
            <person name="Xin Y.-H."/>
        </authorList>
    </citation>
    <scope>NUCLEOTIDE SEQUENCE [LARGE SCALE GENOMIC DNA]</scope>
    <source>
        <strain evidence="16 17">LB1R16</strain>
    </source>
</reference>
<dbReference type="AlphaFoldDB" id="A0A552UAH3"/>
<comment type="subunit">
    <text evidence="13">Interacts with the Sec translocase complex via SecD. Specifically interacts with transmembrane segments of nascent integral membrane proteins during membrane integration.</text>
</comment>
<comment type="function">
    <text evidence="13">Required for the insertion and/or proper folding and/or complex formation of integral membrane proteins into the membrane. Involved in integration of membrane proteins that insert both dependently and independently of the Sec translocase complex, as well as at least some lipoproteins. Aids folding of multispanning membrane proteins.</text>
</comment>
<sequence>MTDNRNMILAIALSALVLIGWTLFSDRFLPAPPPAARTVAAAPAGSPASPAPVVPGVTPAIPVPGTSAGPLRPAELVVGESPRIQIETPRLAGTINLKGARIDDLVFKTYRETIRRDAPAVRLFAPSGAPRAYFAQFGWTGAGAPAPDALWTATGTLTPRTPVVLTTTGPTGAVFEIKLSVDDQWLFTAQQTVRNTGTTPLTVQPFGLVSHLGEGLEPATFQLHNGPIGVYNDRLVDTDVTYEKLREAGQIAATTTGGWLGIGEKYWLAALIPDQSKPQAFRFASTTGDRFQTDFLSGAVAVAPGAAATVTNRLFAGAKEVEALNHYRDTLGVPLLDRSIDWGWFRVIAQPIYMVLHWLFGLTGNFGVAIIGLTLIIRTLMFPLANKQYASMAKMRIVAPRLKELQTRYKDDKPKLQTEMMELYKREKVNPVAGCLPILVQIPVFYALYKTLLISTEMRHQPFVLWIRDLSAPDPVTPLNLFGLIDWTPPHIIALGVLPILLGITMWLQQKLSPQVMDPVQRQVFAVMPWVFMFIMAPFAAGLQLYWTVNNCVSILQQWLMLRRYPMPAEPTPAPLAKT</sequence>
<dbReference type="InterPro" id="IPR038221">
    <property type="entry name" value="YidC_periplasmic_sf"/>
</dbReference>
<feature type="transmembrane region" description="Helical" evidence="13">
    <location>
        <begin position="524"/>
        <end position="547"/>
    </location>
</feature>
<feature type="transmembrane region" description="Helical" evidence="13">
    <location>
        <begin position="429"/>
        <end position="449"/>
    </location>
</feature>
<dbReference type="GO" id="GO:0051205">
    <property type="term" value="P:protein insertion into membrane"/>
    <property type="evidence" value="ECO:0007669"/>
    <property type="project" value="TreeGrafter"/>
</dbReference>
<dbReference type="GO" id="GO:0032977">
    <property type="term" value="F:membrane insertase activity"/>
    <property type="evidence" value="ECO:0007669"/>
    <property type="project" value="InterPro"/>
</dbReference>
<feature type="domain" description="Membrane insertase YidC/Oxa/ALB C-terminal" evidence="14">
    <location>
        <begin position="366"/>
        <end position="561"/>
    </location>
</feature>
<evidence type="ECO:0000256" key="6">
    <source>
        <dbReference type="ARBA" id="ARBA00022692"/>
    </source>
</evidence>
<keyword evidence="7 13" id="KW-0653">Protein transport</keyword>
<dbReference type="InterPro" id="IPR001708">
    <property type="entry name" value="YidC/ALB3/OXA1/COX18"/>
</dbReference>
<protein>
    <recommendedName>
        <fullName evidence="3 13">Membrane protein insertase YidC</fullName>
    </recommendedName>
    <alternativeName>
        <fullName evidence="12 13">Foldase YidC</fullName>
    </alternativeName>
    <alternativeName>
        <fullName evidence="11 13">Membrane integrase YidC</fullName>
    </alternativeName>
    <alternativeName>
        <fullName evidence="13">Membrane protein YidC</fullName>
    </alternativeName>
</protein>
<proteinExistence type="inferred from homology"/>
<dbReference type="CDD" id="cd20070">
    <property type="entry name" value="5TM_YidC_Alb3"/>
    <property type="match status" value="1"/>
</dbReference>